<dbReference type="EMBL" id="CP004121">
    <property type="protein sequence ID" value="AGF58245.1"/>
    <property type="molecule type" value="Genomic_DNA"/>
</dbReference>
<name>M1LYC8_9CLOT</name>
<organism evidence="4 5">
    <name type="scientific">Clostridium saccharoperbutylacetonicum N1-4(HMT)</name>
    <dbReference type="NCBI Taxonomy" id="931276"/>
    <lineage>
        <taxon>Bacteria</taxon>
        <taxon>Bacillati</taxon>
        <taxon>Bacillota</taxon>
        <taxon>Clostridia</taxon>
        <taxon>Eubacteriales</taxon>
        <taxon>Clostridiaceae</taxon>
        <taxon>Clostridium</taxon>
    </lineage>
</organism>
<dbReference type="InterPro" id="IPR029063">
    <property type="entry name" value="SAM-dependent_MTases_sf"/>
</dbReference>
<keyword evidence="2" id="KW-0175">Coiled coil</keyword>
<dbReference type="AlphaFoldDB" id="M1LYC8"/>
<dbReference type="RefSeq" id="WP_015394556.1">
    <property type="nucleotide sequence ID" value="NC_020291.1"/>
</dbReference>
<evidence type="ECO:0000259" key="3">
    <source>
        <dbReference type="Pfam" id="PF00535"/>
    </source>
</evidence>
<keyword evidence="1" id="KW-0802">TPR repeat</keyword>
<dbReference type="SUPFAM" id="SSF53448">
    <property type="entry name" value="Nucleotide-diphospho-sugar transferases"/>
    <property type="match status" value="1"/>
</dbReference>
<keyword evidence="5" id="KW-1185">Reference proteome</keyword>
<evidence type="ECO:0000256" key="1">
    <source>
        <dbReference type="PROSITE-ProRule" id="PRU00339"/>
    </source>
</evidence>
<dbReference type="Pfam" id="PF00535">
    <property type="entry name" value="Glycos_transf_2"/>
    <property type="match status" value="1"/>
</dbReference>
<dbReference type="InterPro" id="IPR029044">
    <property type="entry name" value="Nucleotide-diphossugar_trans"/>
</dbReference>
<sequence length="690" mass="80327">MRFEQLKSTILAHINDFSYDSAIQLIREGLSINLFDSDLYYYMGLVYNYKKNYNCAYLCFENALQYSKNIEEKDNIIFEINKLKESKAISINNFSIIILTFNNLKYTIQCIESIRKYNTLNNYEIIVIDNNSIDDTREWLKAQKDIKYILNSENNGFPAGCNQGISIANKDNDVFLLNNDTLIMPNSIFTLRMGLYSNESVGSVSSVSNEAPYQTIQDKFESISQYYNYSLKNNIPNDNKYEYRLTLIGFALLFKRTVLNEVGLLDEIFTPGNYEDNDISLRIVKLGYKNILCKDSFIYHYGGKSFKRDIQRYSDILNVNNKKFQDKWRIDPEKSFRRRNDILELIDEPNNSTFNILEIGCACGATLLEIKNLYPNANIYGVELDKDTAEIAKTFANIAIGDIENSNLNYKENFFDYIILADVLNYLKYPVKTLENIKKYLKYKGKVLISVPNVMNFTILKDLINGNWYYENEGFLDAECLKFFTYKDILAMLKKANYNNIFITSIANMPETIEDNEFINKISALSNYENIQEELINFEYYIKAQNIDITNDEKERAENLKNDINIIIKELDKNLENDGMVSELIKLIKSENITSSYIIKRIENKVKHQGKILNKIAIACLNNNLEEHVLPLLEKANVLEPRELDIIYNLSAFLTTRHEYIQALDYLNSLYASNNDTDELEDFINEQINQ</sequence>
<dbReference type="InterPro" id="IPR001173">
    <property type="entry name" value="Glyco_trans_2-like"/>
</dbReference>
<proteinExistence type="predicted"/>
<dbReference type="InterPro" id="IPR011990">
    <property type="entry name" value="TPR-like_helical_dom_sf"/>
</dbReference>
<gene>
    <name evidence="4" type="ORF">Cspa_c44920</name>
</gene>
<dbReference type="GO" id="GO:0016740">
    <property type="term" value="F:transferase activity"/>
    <property type="evidence" value="ECO:0007669"/>
    <property type="project" value="UniProtKB-KW"/>
</dbReference>
<accession>M1LYC8</accession>
<dbReference type="CDD" id="cd02440">
    <property type="entry name" value="AdoMet_MTases"/>
    <property type="match status" value="1"/>
</dbReference>
<feature type="coiled-coil region" evidence="2">
    <location>
        <begin position="550"/>
        <end position="577"/>
    </location>
</feature>
<dbReference type="Gene3D" id="1.25.40.1040">
    <property type="match status" value="1"/>
</dbReference>
<dbReference type="Gene3D" id="3.40.50.150">
    <property type="entry name" value="Vaccinia Virus protein VP39"/>
    <property type="match status" value="1"/>
</dbReference>
<feature type="repeat" description="TPR" evidence="1">
    <location>
        <begin position="37"/>
        <end position="70"/>
    </location>
</feature>
<keyword evidence="4" id="KW-0808">Transferase</keyword>
<dbReference type="SUPFAM" id="SSF53335">
    <property type="entry name" value="S-adenosyl-L-methionine-dependent methyltransferases"/>
    <property type="match status" value="1"/>
</dbReference>
<dbReference type="Pfam" id="PF13489">
    <property type="entry name" value="Methyltransf_23"/>
    <property type="match status" value="1"/>
</dbReference>
<reference evidence="4 5" key="1">
    <citation type="submission" date="2013-02" db="EMBL/GenBank/DDBJ databases">
        <title>Genome sequence of Clostridium saccharoperbutylacetonicum N1-4(HMT).</title>
        <authorList>
            <person name="Poehlein A."/>
            <person name="Daniel R."/>
        </authorList>
    </citation>
    <scope>NUCLEOTIDE SEQUENCE [LARGE SCALE GENOMIC DNA]</scope>
    <source>
        <strain evidence="5">N1-4(HMT)</strain>
    </source>
</reference>
<dbReference type="Gene3D" id="3.90.550.10">
    <property type="entry name" value="Spore Coat Polysaccharide Biosynthesis Protein SpsA, Chain A"/>
    <property type="match status" value="1"/>
</dbReference>
<dbReference type="InterPro" id="IPR019734">
    <property type="entry name" value="TPR_rpt"/>
</dbReference>
<dbReference type="eggNOG" id="COG1216">
    <property type="taxonomic scope" value="Bacteria"/>
</dbReference>
<evidence type="ECO:0000313" key="4">
    <source>
        <dbReference type="EMBL" id="AGF58245.1"/>
    </source>
</evidence>
<evidence type="ECO:0000256" key="2">
    <source>
        <dbReference type="SAM" id="Coils"/>
    </source>
</evidence>
<dbReference type="PROSITE" id="PS50005">
    <property type="entry name" value="TPR"/>
    <property type="match status" value="1"/>
</dbReference>
<dbReference type="SUPFAM" id="SSF48452">
    <property type="entry name" value="TPR-like"/>
    <property type="match status" value="1"/>
</dbReference>
<dbReference type="HOGENOM" id="CLU_023845_1_1_9"/>
<feature type="domain" description="Glycosyltransferase 2-like" evidence="3">
    <location>
        <begin position="95"/>
        <end position="262"/>
    </location>
</feature>
<dbReference type="Proteomes" id="UP000011728">
    <property type="component" value="Chromosome"/>
</dbReference>
<evidence type="ECO:0000313" key="5">
    <source>
        <dbReference type="Proteomes" id="UP000011728"/>
    </source>
</evidence>
<dbReference type="KEGG" id="csr:Cspa_c44920"/>
<dbReference type="PANTHER" id="PTHR43179:SF11">
    <property type="entry name" value="GLYCOSYL TRANSFERASE"/>
    <property type="match status" value="1"/>
</dbReference>
<dbReference type="STRING" id="36745.CLSAP_42540"/>
<dbReference type="PANTHER" id="PTHR43179">
    <property type="entry name" value="RHAMNOSYLTRANSFERASE WBBL"/>
    <property type="match status" value="1"/>
</dbReference>
<dbReference type="PATRIC" id="fig|931276.5.peg.4528"/>
<protein>
    <submittedName>
        <fullName evidence="4">Group 2 glycosyl transferase</fullName>
    </submittedName>
</protein>